<reference evidence="8" key="2">
    <citation type="journal article" date="2023" name="Microbiol Resour">
        <title>Decontamination and Annotation of the Draft Genome Sequence of the Oomycete Lagenidium giganteum ARSEF 373.</title>
        <authorList>
            <person name="Morgan W.R."/>
            <person name="Tartar A."/>
        </authorList>
    </citation>
    <scope>NUCLEOTIDE SEQUENCE</scope>
    <source>
        <strain evidence="8">ARSEF 373</strain>
    </source>
</reference>
<dbReference type="EMBL" id="DAKRPA010000254">
    <property type="protein sequence ID" value="DAZ94378.1"/>
    <property type="molecule type" value="Genomic_DNA"/>
</dbReference>
<evidence type="ECO:0000256" key="6">
    <source>
        <dbReference type="SAM" id="MobiDB-lite"/>
    </source>
</evidence>
<dbReference type="InterPro" id="IPR000863">
    <property type="entry name" value="Sulfotransferase_dom"/>
</dbReference>
<feature type="region of interest" description="Disordered" evidence="6">
    <location>
        <begin position="1"/>
        <end position="422"/>
    </location>
</feature>
<keyword evidence="4" id="KW-0206">Cytoskeleton</keyword>
<keyword evidence="9" id="KW-1185">Reference proteome</keyword>
<proteinExistence type="predicted"/>
<feature type="compositionally biased region" description="Basic and acidic residues" evidence="6">
    <location>
        <begin position="36"/>
        <end position="48"/>
    </location>
</feature>
<evidence type="ECO:0000256" key="4">
    <source>
        <dbReference type="ARBA" id="ARBA00023212"/>
    </source>
</evidence>
<dbReference type="GO" id="GO:0005929">
    <property type="term" value="C:cilium"/>
    <property type="evidence" value="ECO:0007669"/>
    <property type="project" value="UniProtKB-ARBA"/>
</dbReference>
<keyword evidence="5" id="KW-0966">Cell projection</keyword>
<dbReference type="PANTHER" id="PTHR37066:SF1">
    <property type="entry name" value="LNS2_PITP DOMAIN-CONTAINING PROTEIN"/>
    <property type="match status" value="1"/>
</dbReference>
<reference evidence="8" key="1">
    <citation type="submission" date="2022-11" db="EMBL/GenBank/DDBJ databases">
        <authorList>
            <person name="Morgan W.R."/>
            <person name="Tartar A."/>
        </authorList>
    </citation>
    <scope>NUCLEOTIDE SEQUENCE</scope>
    <source>
        <strain evidence="8">ARSEF 373</strain>
    </source>
</reference>
<evidence type="ECO:0000313" key="9">
    <source>
        <dbReference type="Proteomes" id="UP001146120"/>
    </source>
</evidence>
<evidence type="ECO:0000313" key="8">
    <source>
        <dbReference type="EMBL" id="DAZ94378.1"/>
    </source>
</evidence>
<accession>A0AAV2YM83</accession>
<dbReference type="GO" id="GO:0030030">
    <property type="term" value="P:cell projection organization"/>
    <property type="evidence" value="ECO:0007669"/>
    <property type="project" value="UniProtKB-KW"/>
</dbReference>
<feature type="compositionally biased region" description="Polar residues" evidence="6">
    <location>
        <begin position="364"/>
        <end position="389"/>
    </location>
</feature>
<evidence type="ECO:0000256" key="2">
    <source>
        <dbReference type="ARBA" id="ARBA00022490"/>
    </source>
</evidence>
<keyword evidence="3" id="KW-0970">Cilium biogenesis/degradation</keyword>
<dbReference type="PANTHER" id="PTHR37066">
    <property type="entry name" value="HELICASE-ASSOCIATED"/>
    <property type="match status" value="1"/>
</dbReference>
<evidence type="ECO:0000259" key="7">
    <source>
        <dbReference type="Pfam" id="PF00685"/>
    </source>
</evidence>
<feature type="compositionally biased region" description="Low complexity" evidence="6">
    <location>
        <begin position="119"/>
        <end position="135"/>
    </location>
</feature>
<feature type="compositionally biased region" description="Basic and acidic residues" evidence="6">
    <location>
        <begin position="249"/>
        <end position="258"/>
    </location>
</feature>
<feature type="compositionally biased region" description="Basic and acidic residues" evidence="6">
    <location>
        <begin position="298"/>
        <end position="348"/>
    </location>
</feature>
<dbReference type="Pfam" id="PF07162">
    <property type="entry name" value="B9-C2"/>
    <property type="match status" value="1"/>
</dbReference>
<dbReference type="PROSITE" id="PS51381">
    <property type="entry name" value="C2_B9"/>
    <property type="match status" value="1"/>
</dbReference>
<dbReference type="GO" id="GO:0008146">
    <property type="term" value="F:sulfotransferase activity"/>
    <property type="evidence" value="ECO:0007669"/>
    <property type="project" value="InterPro"/>
</dbReference>
<sequence length="1590" mass="177249">MLKRIGSPLKRDKPEAKAPSGFAGLDDPGPANPVAVKDKDKKEKDKAKGAGSVFKKAPPTKSPPEKAKADAAAPKTANPLAQSMNLGGGDPAVRADEHTTGSALNMDDDDDGGDKGDGDTPSTAAAQSPSKSPSKLKLRMPSFRRDSMRSTPATPDSDASIDPDKKGKKLRLPFGGGRKEKSKDDAKQAAGALTTSPDDGLVSVIEEESKPTDTKEASEPQLNLQDNNEADNHFDLEAGVKPPPESAPSEDKESKAKEAPTPGLKSTAASPSSWTMKGLKRLTKEKGAKETPSASSADESKQTPKHDEQEETKQVEREPQIEKQEKKKEKSEEPDKKDRKGKKDAPEPKKKKGKGTKARDQSATEESNAKPNELTQPRSDDSAQSSNPLSPLRHKMKSNDATSSTAATPGISRRFNGRDAIPGHQPEVHLIGEILGGKGFGKGGFACKWSIEYGKAWIHIAGDQLGQSQIDYAVTHLPGDDSLDVIWCHPIDLHFATLSLQGWPKLLLQVWHIDAHMLANVAGYGFVHVPFAPGEYDLDVALWRPMGSGKQELEALFLGRTPELTSDNILFNTAWEERCRLKTVATGHVRIHLGVLGAHILTKVRASPALHVACCAAHRSGSRAAYSAQTVSAPKTRSKKKDDDDARFRLALLPGLRVFHELEGHFAVPRQFVIPPPHQRDLWPRELHGVELGQLVHGFVRRNIEKQDPAHLQALSALGFPFQEWKQYKWNVQFMPAFKTYLALHGNLMVPQQFVVPFGDAAWPRPTWSMKLGHLVNRLRIRRDHTLSDWQCKELEELGFVWNEHDAKWNDLFMPSLRAFYEIHGHSNVPGTFIVPPHYQDTRWPPKCAGYRLGCAVNNLRAGHYTSQAQACADELAQLEFSYDTSETRWYQQILPALQTFSELYGHCLVNVRFVVPEEEPWPQKAWGLKLGRIVHLVRSRGDFEEHATASQEILSKIGFVWNVKADRWKTFFLPALTKFRELEGHCRVPQSFAVPEDDPEWPEHLWGYRLGQTVNIVRAGAFANCVSESKAELEALGFSFSISDTKWTEEILPALQRYVALHETSWVPVSFVVPESPSWPAKSWGLKLGVTMQNIRLRGDFAAQVERDAAILLDMGVVIANPKSKPRDSDDNSDSSDDHESMKAIVHASVFLIKAYIQLVLYVPKLIIQLNWQYNPFLVVARKFLQRVMLVNVPAGALADGGLDADHHAIPPHSGPPPTTAAPAAPLTATPQDKQTPSKMTDTPSMRWLKPGEYNGEHVAIVSYPRSGNSLMRGLLEKITGVYTGCDTRPDRSLSQELQNYGMKGEGVVDDSVWFVKTHFPERTGWKPFKIKKAILVVRNPWDAIDSYFNMTLTNTHNKSLHESQYERFAERWDGLLRNEIDVWMKFHRYWTSKVDIPIIVVRYEDLLVHRAETLRRVFLFLTDKPSIEGTEWKTRIRDVMATSGENSGPYVPRSGKIGGSFRHYSEEQFQYILKTANLPLRGFGYDPVTQDFPNQLPIPRRQVKPASQPGNELEISIDLTKEIRKRNDAYGRLSTYYRKALTDPVIASDGTELNMDEVEFARQLKHQKEEKKAAAAGAVATNDSTPAT</sequence>
<evidence type="ECO:0000256" key="5">
    <source>
        <dbReference type="ARBA" id="ARBA00023273"/>
    </source>
</evidence>
<dbReference type="Proteomes" id="UP001146120">
    <property type="component" value="Unassembled WGS sequence"/>
</dbReference>
<comment type="subcellular location">
    <subcellularLocation>
        <location evidence="1">Cytoplasm</location>
        <location evidence="1">Cytoskeleton</location>
        <location evidence="1">Cilium basal body</location>
    </subcellularLocation>
</comment>
<feature type="compositionally biased region" description="Basic and acidic residues" evidence="6">
    <location>
        <begin position="207"/>
        <end position="218"/>
    </location>
</feature>
<dbReference type="Pfam" id="PF00685">
    <property type="entry name" value="Sulfotransfer_1"/>
    <property type="match status" value="1"/>
</dbReference>
<dbReference type="InterPro" id="IPR010796">
    <property type="entry name" value="C2_B9-type_dom"/>
</dbReference>
<organism evidence="8 9">
    <name type="scientific">Lagenidium giganteum</name>
    <dbReference type="NCBI Taxonomy" id="4803"/>
    <lineage>
        <taxon>Eukaryota</taxon>
        <taxon>Sar</taxon>
        <taxon>Stramenopiles</taxon>
        <taxon>Oomycota</taxon>
        <taxon>Peronosporomycetes</taxon>
        <taxon>Pythiales</taxon>
        <taxon>Pythiaceae</taxon>
    </lineage>
</organism>
<dbReference type="SUPFAM" id="SSF52540">
    <property type="entry name" value="P-loop containing nucleoside triphosphate hydrolases"/>
    <property type="match status" value="1"/>
</dbReference>
<gene>
    <name evidence="8" type="ORF">N0F65_001112</name>
</gene>
<feature type="region of interest" description="Disordered" evidence="6">
    <location>
        <begin position="1571"/>
        <end position="1590"/>
    </location>
</feature>
<feature type="compositionally biased region" description="Basic and acidic residues" evidence="6">
    <location>
        <begin position="177"/>
        <end position="187"/>
    </location>
</feature>
<protein>
    <recommendedName>
        <fullName evidence="7">Sulfotransferase domain-containing protein</fullName>
    </recommendedName>
</protein>
<feature type="domain" description="Sulfotransferase" evidence="7">
    <location>
        <begin position="1259"/>
        <end position="1426"/>
    </location>
</feature>
<evidence type="ECO:0000256" key="1">
    <source>
        <dbReference type="ARBA" id="ARBA00004120"/>
    </source>
</evidence>
<keyword evidence="2" id="KW-0963">Cytoplasm</keyword>
<dbReference type="InterPro" id="IPR027417">
    <property type="entry name" value="P-loop_NTPase"/>
</dbReference>
<feature type="compositionally biased region" description="Low complexity" evidence="6">
    <location>
        <begin position="1222"/>
        <end position="1232"/>
    </location>
</feature>
<comment type="caution">
    <text evidence="8">The sequence shown here is derived from an EMBL/GenBank/DDBJ whole genome shotgun (WGS) entry which is preliminary data.</text>
</comment>
<feature type="compositionally biased region" description="Low complexity" evidence="6">
    <location>
        <begin position="70"/>
        <end position="81"/>
    </location>
</feature>
<name>A0AAV2YM83_9STRA</name>
<dbReference type="Gene3D" id="3.40.50.300">
    <property type="entry name" value="P-loop containing nucleotide triphosphate hydrolases"/>
    <property type="match status" value="1"/>
</dbReference>
<feature type="region of interest" description="Disordered" evidence="6">
    <location>
        <begin position="1207"/>
        <end position="1247"/>
    </location>
</feature>
<feature type="compositionally biased region" description="Polar residues" evidence="6">
    <location>
        <begin position="1233"/>
        <end position="1245"/>
    </location>
</feature>
<evidence type="ECO:0000256" key="3">
    <source>
        <dbReference type="ARBA" id="ARBA00022794"/>
    </source>
</evidence>